<evidence type="ECO:0000313" key="2">
    <source>
        <dbReference type="Proteomes" id="UP000002817"/>
    </source>
</evidence>
<dbReference type="AlphaFoldDB" id="F9SY24"/>
<dbReference type="Proteomes" id="UP000002817">
    <property type="component" value="Unassembled WGS sequence"/>
</dbReference>
<comment type="caution">
    <text evidence="1">The sequence shown here is derived from an EMBL/GenBank/DDBJ whole genome shotgun (WGS) entry which is preliminary data.</text>
</comment>
<dbReference type="EMBL" id="AFWH01000072">
    <property type="protein sequence ID" value="EGU46087.1"/>
    <property type="molecule type" value="Genomic_DNA"/>
</dbReference>
<sequence>MVSREALNLLGDAKSEIIKCGWFWTQDIMTRQGARDFARLLKKEGLDVTWEEPPPRFEFVFVLYDKYDPFTLLDVAKRRAQEQDPELYGTADT</sequence>
<evidence type="ECO:0000313" key="1">
    <source>
        <dbReference type="EMBL" id="EGU46087.1"/>
    </source>
</evidence>
<protein>
    <submittedName>
        <fullName evidence="1">Uncharacterized protein</fullName>
    </submittedName>
</protein>
<proteinExistence type="predicted"/>
<gene>
    <name evidence="1" type="ORF">VIOR3934_21436</name>
</gene>
<accession>F9SY24</accession>
<reference evidence="1 2" key="1">
    <citation type="journal article" date="2012" name="Int. J. Syst. Evol. Microbiol.">
        <title>Vibrio caribbeanicus sp. nov., isolated from the marine sponge Scleritoderma cyanea.</title>
        <authorList>
            <person name="Hoffmann M."/>
            <person name="Monday S.R."/>
            <person name="Allard M.W."/>
            <person name="Strain E.A."/>
            <person name="Whittaker P."/>
            <person name="Naum M."/>
            <person name="McCarthy P.J."/>
            <person name="Lopez J.V."/>
            <person name="Fischer M."/>
            <person name="Brown E.W."/>
        </authorList>
    </citation>
    <scope>NUCLEOTIDE SEQUENCE [LARGE SCALE GENOMIC DNA]</scope>
    <source>
        <strain evidence="2">CIP 102891 / ATCC 33934</strain>
    </source>
</reference>
<organism evidence="1 2">
    <name type="scientific">Vibrio orientalis CIP 102891 = ATCC 33934</name>
    <dbReference type="NCBI Taxonomy" id="675816"/>
    <lineage>
        <taxon>Bacteria</taxon>
        <taxon>Pseudomonadati</taxon>
        <taxon>Pseudomonadota</taxon>
        <taxon>Gammaproteobacteria</taxon>
        <taxon>Vibrionales</taxon>
        <taxon>Vibrionaceae</taxon>
        <taxon>Vibrio</taxon>
        <taxon>Vibrio oreintalis group</taxon>
    </lineage>
</organism>
<name>F9SY24_VIBOR</name>